<organism evidence="1 2">
    <name type="scientific">Racocetra persica</name>
    <dbReference type="NCBI Taxonomy" id="160502"/>
    <lineage>
        <taxon>Eukaryota</taxon>
        <taxon>Fungi</taxon>
        <taxon>Fungi incertae sedis</taxon>
        <taxon>Mucoromycota</taxon>
        <taxon>Glomeromycotina</taxon>
        <taxon>Glomeromycetes</taxon>
        <taxon>Diversisporales</taxon>
        <taxon>Gigasporaceae</taxon>
        <taxon>Racocetra</taxon>
    </lineage>
</organism>
<gene>
    <name evidence="1" type="ORF">RPERSI_LOCUS29398</name>
</gene>
<comment type="caution">
    <text evidence="1">The sequence shown here is derived from an EMBL/GenBank/DDBJ whole genome shotgun (WGS) entry which is preliminary data.</text>
</comment>
<evidence type="ECO:0000313" key="2">
    <source>
        <dbReference type="Proteomes" id="UP000789920"/>
    </source>
</evidence>
<evidence type="ECO:0000313" key="1">
    <source>
        <dbReference type="EMBL" id="CAG8835022.1"/>
    </source>
</evidence>
<name>A0ACA9SCX8_9GLOM</name>
<sequence>SKIIDLGMSRLVSAYLKNPTEKTAVSKLQPTISPITIAKNH</sequence>
<dbReference type="EMBL" id="CAJVQC010110815">
    <property type="protein sequence ID" value="CAG8835022.1"/>
    <property type="molecule type" value="Genomic_DNA"/>
</dbReference>
<dbReference type="Proteomes" id="UP000789920">
    <property type="component" value="Unassembled WGS sequence"/>
</dbReference>
<feature type="non-terminal residue" evidence="1">
    <location>
        <position position="41"/>
    </location>
</feature>
<reference evidence="1" key="1">
    <citation type="submission" date="2021-06" db="EMBL/GenBank/DDBJ databases">
        <authorList>
            <person name="Kallberg Y."/>
            <person name="Tangrot J."/>
            <person name="Rosling A."/>
        </authorList>
    </citation>
    <scope>NUCLEOTIDE SEQUENCE</scope>
    <source>
        <strain evidence="1">MA461A</strain>
    </source>
</reference>
<feature type="non-terminal residue" evidence="1">
    <location>
        <position position="1"/>
    </location>
</feature>
<proteinExistence type="predicted"/>
<protein>
    <submittedName>
        <fullName evidence="1">32272_t:CDS:1</fullName>
    </submittedName>
</protein>
<accession>A0ACA9SCX8</accession>
<keyword evidence="2" id="KW-1185">Reference proteome</keyword>